<dbReference type="Proteomes" id="UP000600101">
    <property type="component" value="Unassembled WGS sequence"/>
</dbReference>
<dbReference type="RefSeq" id="WP_186769315.1">
    <property type="nucleotide sequence ID" value="NZ_JACOMF010000003.1"/>
</dbReference>
<dbReference type="AlphaFoldDB" id="A0A9X0QXQ4"/>
<evidence type="ECO:0000256" key="1">
    <source>
        <dbReference type="SAM" id="MobiDB-lite"/>
    </source>
</evidence>
<keyword evidence="3" id="KW-1185">Reference proteome</keyword>
<comment type="caution">
    <text evidence="2">The sequence shown here is derived from an EMBL/GenBank/DDBJ whole genome shotgun (WGS) entry which is preliminary data.</text>
</comment>
<evidence type="ECO:0000313" key="2">
    <source>
        <dbReference type="EMBL" id="MBC4014552.1"/>
    </source>
</evidence>
<protein>
    <submittedName>
        <fullName evidence="2">Uncharacterized protein</fullName>
    </submittedName>
</protein>
<accession>A0A9X0QXQ4</accession>
<organism evidence="2 3">
    <name type="scientific">Siccirubricoccus deserti</name>
    <dbReference type="NCBI Taxonomy" id="2013562"/>
    <lineage>
        <taxon>Bacteria</taxon>
        <taxon>Pseudomonadati</taxon>
        <taxon>Pseudomonadota</taxon>
        <taxon>Alphaproteobacteria</taxon>
        <taxon>Acetobacterales</taxon>
        <taxon>Roseomonadaceae</taxon>
        <taxon>Siccirubricoccus</taxon>
    </lineage>
</organism>
<gene>
    <name evidence="2" type="ORF">H7965_04365</name>
</gene>
<sequence length="146" mass="15031">MAALASLATLVGTGASVYGTVRQVQAQHSASRAQAQVSQAQEAARQDALRVQQEEQMRQRQQALARTLAATRARLAAGGLQPDDGSGAAVTSGLRQDAAAAQGADDAAYRARLAQGRSSLLSPDGTVTTLLQSGRTFGLAARSLLD</sequence>
<name>A0A9X0QXQ4_9PROT</name>
<reference evidence="2" key="1">
    <citation type="submission" date="2020-08" db="EMBL/GenBank/DDBJ databases">
        <authorList>
            <person name="Hu Y."/>
            <person name="Nguyen S.V."/>
            <person name="Li F."/>
            <person name="Fanning S."/>
        </authorList>
    </citation>
    <scope>NUCLEOTIDE SEQUENCE</scope>
    <source>
        <strain evidence="2">SYSU D8009</strain>
    </source>
</reference>
<feature type="region of interest" description="Disordered" evidence="1">
    <location>
        <begin position="77"/>
        <end position="97"/>
    </location>
</feature>
<dbReference type="EMBL" id="JACOMF010000003">
    <property type="protein sequence ID" value="MBC4014552.1"/>
    <property type="molecule type" value="Genomic_DNA"/>
</dbReference>
<evidence type="ECO:0000313" key="3">
    <source>
        <dbReference type="Proteomes" id="UP000600101"/>
    </source>
</evidence>
<proteinExistence type="predicted"/>